<organism evidence="2 3">
    <name type="scientific">Senna tora</name>
    <dbReference type="NCBI Taxonomy" id="362788"/>
    <lineage>
        <taxon>Eukaryota</taxon>
        <taxon>Viridiplantae</taxon>
        <taxon>Streptophyta</taxon>
        <taxon>Embryophyta</taxon>
        <taxon>Tracheophyta</taxon>
        <taxon>Spermatophyta</taxon>
        <taxon>Magnoliopsida</taxon>
        <taxon>eudicotyledons</taxon>
        <taxon>Gunneridae</taxon>
        <taxon>Pentapetalae</taxon>
        <taxon>rosids</taxon>
        <taxon>fabids</taxon>
        <taxon>Fabales</taxon>
        <taxon>Fabaceae</taxon>
        <taxon>Caesalpinioideae</taxon>
        <taxon>Cassia clade</taxon>
        <taxon>Senna</taxon>
    </lineage>
</organism>
<keyword evidence="3" id="KW-1185">Reference proteome</keyword>
<dbReference type="AlphaFoldDB" id="A0A834SMS3"/>
<protein>
    <submittedName>
        <fullName evidence="2">Uncharacterized protein</fullName>
    </submittedName>
</protein>
<feature type="region of interest" description="Disordered" evidence="1">
    <location>
        <begin position="81"/>
        <end position="104"/>
    </location>
</feature>
<sequence>MRSRAPLQTFHAITSPIRALNPIRFSNTMRSDRDDLRHLPCDEVSQSRIKSARVPKYSAKRLTFHAITSLIRALKPLGFPNTTRSDRHDLTNLPSDHEPHSSFKSTQIPKYNAMQSNVFIQDLKHLSCEHEPHPRNKTTRIPKYNAKRSIFNAIMSPIRALNPLGFPNTMRRRSA</sequence>
<evidence type="ECO:0000256" key="1">
    <source>
        <dbReference type="SAM" id="MobiDB-lite"/>
    </source>
</evidence>
<evidence type="ECO:0000313" key="2">
    <source>
        <dbReference type="EMBL" id="KAF7807353.1"/>
    </source>
</evidence>
<reference evidence="2" key="1">
    <citation type="submission" date="2020-09" db="EMBL/GenBank/DDBJ databases">
        <title>Genome-Enabled Discovery of Anthraquinone Biosynthesis in Senna tora.</title>
        <authorList>
            <person name="Kang S.-H."/>
            <person name="Pandey R.P."/>
            <person name="Lee C.-M."/>
            <person name="Sim J.-S."/>
            <person name="Jeong J.-T."/>
            <person name="Choi B.-S."/>
            <person name="Jung M."/>
            <person name="Ginzburg D."/>
            <person name="Zhao K."/>
            <person name="Won S.Y."/>
            <person name="Oh T.-J."/>
            <person name="Yu Y."/>
            <person name="Kim N.-H."/>
            <person name="Lee O.R."/>
            <person name="Lee T.-H."/>
            <person name="Bashyal P."/>
            <person name="Kim T.-S."/>
            <person name="Lee W.-H."/>
            <person name="Kawkins C."/>
            <person name="Kim C.-K."/>
            <person name="Kim J.S."/>
            <person name="Ahn B.O."/>
            <person name="Rhee S.Y."/>
            <person name="Sohng J.K."/>
        </authorList>
    </citation>
    <scope>NUCLEOTIDE SEQUENCE</scope>
    <source>
        <tissue evidence="2">Leaf</tissue>
    </source>
</reference>
<gene>
    <name evidence="2" type="ORF">G2W53_039514</name>
</gene>
<proteinExistence type="predicted"/>
<dbReference type="EMBL" id="JAAIUW010000012">
    <property type="protein sequence ID" value="KAF7807353.1"/>
    <property type="molecule type" value="Genomic_DNA"/>
</dbReference>
<name>A0A834SMS3_9FABA</name>
<feature type="compositionally biased region" description="Basic and acidic residues" evidence="1">
    <location>
        <begin position="84"/>
        <end position="101"/>
    </location>
</feature>
<evidence type="ECO:0000313" key="3">
    <source>
        <dbReference type="Proteomes" id="UP000634136"/>
    </source>
</evidence>
<dbReference type="Proteomes" id="UP000634136">
    <property type="component" value="Unassembled WGS sequence"/>
</dbReference>
<comment type="caution">
    <text evidence="2">The sequence shown here is derived from an EMBL/GenBank/DDBJ whole genome shotgun (WGS) entry which is preliminary data.</text>
</comment>
<accession>A0A834SMS3</accession>